<keyword evidence="3" id="KW-1185">Reference proteome</keyword>
<protein>
    <recommendedName>
        <fullName evidence="1">Sacsin/Nov domain-containing protein</fullName>
    </recommendedName>
</protein>
<dbReference type="OMA" id="WEEPLEM"/>
<dbReference type="InterPro" id="IPR052957">
    <property type="entry name" value="Auxin_embryo_med"/>
</dbReference>
<dbReference type="AlphaFoldDB" id="A0AA38GTM0"/>
<dbReference type="Pfam" id="PF25794">
    <property type="entry name" value="SACS"/>
    <property type="match status" value="1"/>
</dbReference>
<dbReference type="InterPro" id="IPR058210">
    <property type="entry name" value="SACS/Nov_dom"/>
</dbReference>
<organism evidence="2 3">
    <name type="scientific">Taxus chinensis</name>
    <name type="common">Chinese yew</name>
    <name type="synonym">Taxus wallichiana var. chinensis</name>
    <dbReference type="NCBI Taxonomy" id="29808"/>
    <lineage>
        <taxon>Eukaryota</taxon>
        <taxon>Viridiplantae</taxon>
        <taxon>Streptophyta</taxon>
        <taxon>Embryophyta</taxon>
        <taxon>Tracheophyta</taxon>
        <taxon>Spermatophyta</taxon>
        <taxon>Pinopsida</taxon>
        <taxon>Pinidae</taxon>
        <taxon>Conifers II</taxon>
        <taxon>Cupressales</taxon>
        <taxon>Taxaceae</taxon>
        <taxon>Taxus</taxon>
    </lineage>
</organism>
<feature type="domain" description="Sacsin/Nov" evidence="1">
    <location>
        <begin position="29"/>
        <end position="144"/>
    </location>
</feature>
<dbReference type="Gene3D" id="3.30.565.10">
    <property type="entry name" value="Histidine kinase-like ATPase, C-terminal domain"/>
    <property type="match status" value="1"/>
</dbReference>
<evidence type="ECO:0000313" key="3">
    <source>
        <dbReference type="Proteomes" id="UP000824469"/>
    </source>
</evidence>
<dbReference type="PANTHER" id="PTHR32387">
    <property type="entry name" value="WU:FJ29H11"/>
    <property type="match status" value="1"/>
</dbReference>
<dbReference type="Proteomes" id="UP000824469">
    <property type="component" value="Unassembled WGS sequence"/>
</dbReference>
<proteinExistence type="predicted"/>
<sequence length="217" mass="24753">MGTPREHIEDIRMKKFSFGGRENPLTQDLYHSVKHLSSELYTKDIHFIMELIQNAEDNEYPQNVEPTLEFVITRKDITGTGAFRTLVVFNNEKGFSKKNIESICSVGQSTKKDKRQHGGYIGEKGIGFKSVFLVTKQPYIFSNGYKIRFSEIPPSGVKIGYIVPEWIDGQPNIEDIRKVYSSPCQDQLPNTIIILPLRPEKVEGVKEQLANIHPEVI</sequence>
<dbReference type="NCBIfam" id="NF047352">
    <property type="entry name" value="P_loop_sacsin"/>
    <property type="match status" value="1"/>
</dbReference>
<dbReference type="InterPro" id="IPR036890">
    <property type="entry name" value="HATPase_C_sf"/>
</dbReference>
<accession>A0AA38GTM0</accession>
<feature type="non-terminal residue" evidence="2">
    <location>
        <position position="217"/>
    </location>
</feature>
<dbReference type="EMBL" id="JAHRHJ020000001">
    <property type="protein sequence ID" value="KAH9328846.1"/>
    <property type="molecule type" value="Genomic_DNA"/>
</dbReference>
<dbReference type="SUPFAM" id="SSF55874">
    <property type="entry name" value="ATPase domain of HSP90 chaperone/DNA topoisomerase II/histidine kinase"/>
    <property type="match status" value="1"/>
</dbReference>
<name>A0AA38GTM0_TAXCH</name>
<gene>
    <name evidence="2" type="ORF">KI387_000954</name>
</gene>
<reference evidence="2 3" key="1">
    <citation type="journal article" date="2021" name="Nat. Plants">
        <title>The Taxus genome provides insights into paclitaxel biosynthesis.</title>
        <authorList>
            <person name="Xiong X."/>
            <person name="Gou J."/>
            <person name="Liao Q."/>
            <person name="Li Y."/>
            <person name="Zhou Q."/>
            <person name="Bi G."/>
            <person name="Li C."/>
            <person name="Du R."/>
            <person name="Wang X."/>
            <person name="Sun T."/>
            <person name="Guo L."/>
            <person name="Liang H."/>
            <person name="Lu P."/>
            <person name="Wu Y."/>
            <person name="Zhang Z."/>
            <person name="Ro D.K."/>
            <person name="Shang Y."/>
            <person name="Huang S."/>
            <person name="Yan J."/>
        </authorList>
    </citation>
    <scope>NUCLEOTIDE SEQUENCE [LARGE SCALE GENOMIC DNA]</scope>
    <source>
        <strain evidence="2">Ta-2019</strain>
    </source>
</reference>
<evidence type="ECO:0000259" key="1">
    <source>
        <dbReference type="Pfam" id="PF25794"/>
    </source>
</evidence>
<evidence type="ECO:0000313" key="2">
    <source>
        <dbReference type="EMBL" id="KAH9328846.1"/>
    </source>
</evidence>
<dbReference type="PANTHER" id="PTHR32387:SF3">
    <property type="entry name" value="ATP_DNA BINDING PROTEIN"/>
    <property type="match status" value="1"/>
</dbReference>
<comment type="caution">
    <text evidence="2">The sequence shown here is derived from an EMBL/GenBank/DDBJ whole genome shotgun (WGS) entry which is preliminary data.</text>
</comment>